<dbReference type="AlphaFoldDB" id="A0A3M9NMS6"/>
<evidence type="ECO:0000256" key="1">
    <source>
        <dbReference type="ARBA" id="ARBA00011046"/>
    </source>
</evidence>
<comment type="similarity">
    <text evidence="1">Belongs to the BlaI transcriptional regulatory family.</text>
</comment>
<reference evidence="5 6" key="1">
    <citation type="submission" date="2018-11" db="EMBL/GenBank/DDBJ databases">
        <title>Draft genome sequence of Ferruginibacter sp. BO-59.</title>
        <authorList>
            <person name="Im W.T."/>
        </authorList>
    </citation>
    <scope>NUCLEOTIDE SEQUENCE [LARGE SCALE GENOMIC DNA]</scope>
    <source>
        <strain evidence="5 6">BO-59</strain>
    </source>
</reference>
<evidence type="ECO:0000256" key="4">
    <source>
        <dbReference type="ARBA" id="ARBA00023163"/>
    </source>
</evidence>
<comment type="caution">
    <text evidence="5">The sequence shown here is derived from an EMBL/GenBank/DDBJ whole genome shotgun (WGS) entry which is preliminary data.</text>
</comment>
<dbReference type="Proteomes" id="UP000267223">
    <property type="component" value="Unassembled WGS sequence"/>
</dbReference>
<gene>
    <name evidence="5" type="ORF">EFY79_05420</name>
</gene>
<dbReference type="InterPro" id="IPR036390">
    <property type="entry name" value="WH_DNA-bd_sf"/>
</dbReference>
<organism evidence="5 6">
    <name type="scientific">Hanamia caeni</name>
    <dbReference type="NCBI Taxonomy" id="2294116"/>
    <lineage>
        <taxon>Bacteria</taxon>
        <taxon>Pseudomonadati</taxon>
        <taxon>Bacteroidota</taxon>
        <taxon>Chitinophagia</taxon>
        <taxon>Chitinophagales</taxon>
        <taxon>Chitinophagaceae</taxon>
        <taxon>Hanamia</taxon>
    </lineage>
</organism>
<dbReference type="PIRSF" id="PIRSF019455">
    <property type="entry name" value="CopR_AtkY"/>
    <property type="match status" value="1"/>
</dbReference>
<evidence type="ECO:0000256" key="2">
    <source>
        <dbReference type="ARBA" id="ARBA00023015"/>
    </source>
</evidence>
<dbReference type="Gene3D" id="1.10.10.10">
    <property type="entry name" value="Winged helix-like DNA-binding domain superfamily/Winged helix DNA-binding domain"/>
    <property type="match status" value="1"/>
</dbReference>
<evidence type="ECO:0000256" key="3">
    <source>
        <dbReference type="ARBA" id="ARBA00023125"/>
    </source>
</evidence>
<dbReference type="OrthoDB" id="279010at2"/>
<keyword evidence="3" id="KW-0238">DNA-binding</keyword>
<keyword evidence="2" id="KW-0805">Transcription regulation</keyword>
<dbReference type="InterPro" id="IPR036388">
    <property type="entry name" value="WH-like_DNA-bd_sf"/>
</dbReference>
<keyword evidence="6" id="KW-1185">Reference proteome</keyword>
<sequence length="132" mass="15206">MKNIKPTESEMDILKILWEKGPSTVREVHDILSEKKEAGYTTTLKLMQIMYEKGLLSRNDESKSHIYFAAVKKQSIQKEIVGKMIDSFFKGSSAKLIMHALGNHRASREEIREIKNYLDEIENRSKSSKKSS</sequence>
<evidence type="ECO:0000313" key="5">
    <source>
        <dbReference type="EMBL" id="RNI39086.1"/>
    </source>
</evidence>
<accession>A0A3M9NMS6</accession>
<dbReference type="GO" id="GO:0003677">
    <property type="term" value="F:DNA binding"/>
    <property type="evidence" value="ECO:0007669"/>
    <property type="project" value="UniProtKB-KW"/>
</dbReference>
<dbReference type="InterPro" id="IPR005650">
    <property type="entry name" value="BlaI_family"/>
</dbReference>
<dbReference type="SUPFAM" id="SSF46785">
    <property type="entry name" value="Winged helix' DNA-binding domain"/>
    <property type="match status" value="1"/>
</dbReference>
<proteinExistence type="inferred from homology"/>
<dbReference type="RefSeq" id="WP_123119650.1">
    <property type="nucleotide sequence ID" value="NZ_RJJR01000002.1"/>
</dbReference>
<dbReference type="Pfam" id="PF03965">
    <property type="entry name" value="Penicillinase_R"/>
    <property type="match status" value="1"/>
</dbReference>
<name>A0A3M9NMS6_9BACT</name>
<dbReference type="Gene3D" id="1.10.4040.10">
    <property type="entry name" value="Penicillinase repressor domain"/>
    <property type="match status" value="1"/>
</dbReference>
<protein>
    <submittedName>
        <fullName evidence="5">BlaI/MecI/CopY family transcriptional regulator</fullName>
    </submittedName>
</protein>
<dbReference type="EMBL" id="RJJR01000002">
    <property type="protein sequence ID" value="RNI39086.1"/>
    <property type="molecule type" value="Genomic_DNA"/>
</dbReference>
<evidence type="ECO:0000313" key="6">
    <source>
        <dbReference type="Proteomes" id="UP000267223"/>
    </source>
</evidence>
<keyword evidence="4" id="KW-0804">Transcription</keyword>
<dbReference type="GO" id="GO:0045892">
    <property type="term" value="P:negative regulation of DNA-templated transcription"/>
    <property type="evidence" value="ECO:0007669"/>
    <property type="project" value="InterPro"/>
</dbReference>